<reference evidence="6" key="1">
    <citation type="submission" date="2013-12" db="EMBL/GenBank/DDBJ databases">
        <authorList>
            <person name="Genoscope - CEA"/>
        </authorList>
    </citation>
    <scope>NUCLEOTIDE SEQUENCE</scope>
    <source>
        <strain evidence="6">CBS 1993</strain>
    </source>
</reference>
<dbReference type="Proteomes" id="UP000019384">
    <property type="component" value="Unassembled WGS sequence"/>
</dbReference>
<dbReference type="GeneID" id="34522217"/>
<sequence>MSENFYGSTGPAYYVSRVINCDLLKPEVKTMRTGKYTIRSLTCKQCGVDMGWKYIHSDNFKEKYKEGNYVIELGFLEQAEG</sequence>
<gene>
    <name evidence="6" type="ORF">KUCA_T00004824001</name>
</gene>
<dbReference type="AlphaFoldDB" id="W6MQ31"/>
<evidence type="ECO:0000259" key="5">
    <source>
        <dbReference type="PROSITE" id="PS51792"/>
    </source>
</evidence>
<dbReference type="PROSITE" id="PS51792">
    <property type="entry name" value="YIPPEE"/>
    <property type="match status" value="1"/>
</dbReference>
<evidence type="ECO:0000313" key="6">
    <source>
        <dbReference type="EMBL" id="CDK28839.1"/>
    </source>
</evidence>
<dbReference type="EMBL" id="HG793130">
    <property type="protein sequence ID" value="CDK28839.1"/>
    <property type="molecule type" value="Genomic_DNA"/>
</dbReference>
<reference evidence="6" key="2">
    <citation type="submission" date="2014-02" db="EMBL/GenBank/DDBJ databases">
        <title>Complete DNA sequence of /Kuraishia capsulata/ illustrates novel genomic features among budding yeasts (/Saccharomycotina/).</title>
        <authorList>
            <person name="Morales L."/>
            <person name="Noel B."/>
            <person name="Porcel B."/>
            <person name="Marcet-Houben M."/>
            <person name="Hullo M-F."/>
            <person name="Sacerdot C."/>
            <person name="Tekaia F."/>
            <person name="Leh-Louis V."/>
            <person name="Despons L."/>
            <person name="Khanna V."/>
            <person name="Aury J-M."/>
            <person name="Barbe V."/>
            <person name="Couloux A."/>
            <person name="Labadie K."/>
            <person name="Pelletier E."/>
            <person name="Souciet J-L."/>
            <person name="Boekhout T."/>
            <person name="Gabaldon T."/>
            <person name="Wincker P."/>
            <person name="Dujon B."/>
        </authorList>
    </citation>
    <scope>NUCLEOTIDE SEQUENCE</scope>
    <source>
        <strain evidence="6">CBS 1993</strain>
    </source>
</reference>
<keyword evidence="2" id="KW-0479">Metal-binding</keyword>
<dbReference type="Pfam" id="PF03226">
    <property type="entry name" value="Yippee-Mis18"/>
    <property type="match status" value="1"/>
</dbReference>
<dbReference type="OrthoDB" id="6407410at2759"/>
<organism evidence="6 7">
    <name type="scientific">Kuraishia capsulata CBS 1993</name>
    <dbReference type="NCBI Taxonomy" id="1382522"/>
    <lineage>
        <taxon>Eukaryota</taxon>
        <taxon>Fungi</taxon>
        <taxon>Dikarya</taxon>
        <taxon>Ascomycota</taxon>
        <taxon>Saccharomycotina</taxon>
        <taxon>Pichiomycetes</taxon>
        <taxon>Pichiales</taxon>
        <taxon>Pichiaceae</taxon>
        <taxon>Kuraishia</taxon>
    </lineage>
</organism>
<evidence type="ECO:0000256" key="1">
    <source>
        <dbReference type="ARBA" id="ARBA00005613"/>
    </source>
</evidence>
<protein>
    <recommendedName>
        <fullName evidence="4">Protein yippee-like</fullName>
    </recommendedName>
</protein>
<dbReference type="RefSeq" id="XP_022460829.1">
    <property type="nucleotide sequence ID" value="XM_022605948.1"/>
</dbReference>
<dbReference type="InterPro" id="IPR039058">
    <property type="entry name" value="Yippee_fam"/>
</dbReference>
<dbReference type="InterPro" id="IPR034751">
    <property type="entry name" value="Yippee"/>
</dbReference>
<dbReference type="PANTHER" id="PTHR13848">
    <property type="entry name" value="PROTEIN YIPPEE-LIKE CG15309-RELATED"/>
    <property type="match status" value="1"/>
</dbReference>
<evidence type="ECO:0000313" key="7">
    <source>
        <dbReference type="Proteomes" id="UP000019384"/>
    </source>
</evidence>
<keyword evidence="7" id="KW-1185">Reference proteome</keyword>
<proteinExistence type="inferred from homology"/>
<keyword evidence="3" id="KW-0862">Zinc</keyword>
<feature type="domain" description="Yippee" evidence="5">
    <location>
        <begin position="1"/>
        <end position="80"/>
    </location>
</feature>
<dbReference type="InterPro" id="IPR004910">
    <property type="entry name" value="Yippee/Mis18/Cereblon"/>
</dbReference>
<evidence type="ECO:0000256" key="2">
    <source>
        <dbReference type="ARBA" id="ARBA00022723"/>
    </source>
</evidence>
<name>W6MQ31_9ASCO</name>
<dbReference type="GO" id="GO:0046872">
    <property type="term" value="F:metal ion binding"/>
    <property type="evidence" value="ECO:0007669"/>
    <property type="project" value="UniProtKB-KW"/>
</dbReference>
<comment type="similarity">
    <text evidence="1 4">Belongs to the yippee family.</text>
</comment>
<evidence type="ECO:0000256" key="3">
    <source>
        <dbReference type="ARBA" id="ARBA00022833"/>
    </source>
</evidence>
<accession>W6MQ31</accession>
<dbReference type="STRING" id="1382522.W6MQ31"/>
<dbReference type="HOGENOM" id="CLU_043857_6_1_1"/>
<evidence type="ECO:0000256" key="4">
    <source>
        <dbReference type="RuleBase" id="RU110713"/>
    </source>
</evidence>